<reference evidence="2 3" key="1">
    <citation type="submission" date="2017-06" db="EMBL/GenBank/DDBJ databases">
        <authorList>
            <person name="Kim H.J."/>
            <person name="Triplett B.A."/>
        </authorList>
    </citation>
    <scope>NUCLEOTIDE SEQUENCE [LARGE SCALE GENOMIC DNA]</scope>
    <source>
        <strain evidence="2 3">DSM 44715</strain>
    </source>
</reference>
<proteinExistence type="predicted"/>
<evidence type="ECO:0000313" key="3">
    <source>
        <dbReference type="Proteomes" id="UP000198318"/>
    </source>
</evidence>
<feature type="transmembrane region" description="Helical" evidence="1">
    <location>
        <begin position="387"/>
        <end position="408"/>
    </location>
</feature>
<evidence type="ECO:0000313" key="2">
    <source>
        <dbReference type="EMBL" id="SNT60392.1"/>
    </source>
</evidence>
<keyword evidence="3" id="KW-1185">Reference proteome</keyword>
<sequence length="721" mass="75721">MSVRAARVAQLDLRDRDAAEADDLVAELLHTSQDLELLLVLDTAEAVVRHRRAFEALDASRQVSRLLCLVAGRPPAAPPAPGAGPAVLRLPGNIQRRALWVIEQTGVDWPLRASARARRRDGRDGDGFARLTELLRLPALFERTHRVLGEVPFGAAVPGLHLAGQGGTGQEDFLLALRAAIRRALDPASPAPPERADEQPRGRVPVRFTAGSGLRRAFDDADRALAEAREAAVELPGIGALLRELPAGAVVRDAGDRLGALRDRLAGLFGAVPDGDRLTDDRRAAIAARGVEPPPPEPFEARPYRDGLHAWLAECLHRGVSLPRLDGDLRAAAAALDGRGGHARRLRTACPAELPGALRAPAPMAPPQPWLPAAGAVAAALAGLSPLGVAGGLVMALLWTALVALTVLRGPGGRIADHSRALGLNAFGALAGAIGGGVAGDTGLPPAAWAAAVAVAVAGALAVVAQSWRARAIQWGDEAGIDRAEAALQDMRHLLGAAVTDWARLNRRLDTVDELNALRQALVGVREELVERAAKLDADDFGRPSRSPLRYPEAVQSWLGDLVTEAVRGAPQAERGEQAGPQARKAAQLLIDDWEHSVERGHAPEAAPFVADARPVPLIDAEDLAFAAEQAGHDPAGEMWQLCAPEDLALLDTAPDPRAVRFAPRSAGDAVSLPPGTVAVPSAAHCGVLRLVPLHAGVVEWTWSEEDDGGSVEAGRDGRTA</sequence>
<dbReference type="RefSeq" id="WP_179271867.1">
    <property type="nucleotide sequence ID" value="NZ_FZOR01000057.1"/>
</dbReference>
<name>A0A239P089_9ACTN</name>
<keyword evidence="1" id="KW-1133">Transmembrane helix</keyword>
<gene>
    <name evidence="2" type="ORF">SAMN05443665_10577</name>
</gene>
<dbReference type="EMBL" id="FZOR01000057">
    <property type="protein sequence ID" value="SNT60392.1"/>
    <property type="molecule type" value="Genomic_DNA"/>
</dbReference>
<organism evidence="2 3">
    <name type="scientific">Actinomadura meyerae</name>
    <dbReference type="NCBI Taxonomy" id="240840"/>
    <lineage>
        <taxon>Bacteria</taxon>
        <taxon>Bacillati</taxon>
        <taxon>Actinomycetota</taxon>
        <taxon>Actinomycetes</taxon>
        <taxon>Streptosporangiales</taxon>
        <taxon>Thermomonosporaceae</taxon>
        <taxon>Actinomadura</taxon>
    </lineage>
</organism>
<accession>A0A239P089</accession>
<keyword evidence="1" id="KW-0472">Membrane</keyword>
<feature type="transmembrane region" description="Helical" evidence="1">
    <location>
        <begin position="446"/>
        <end position="465"/>
    </location>
</feature>
<feature type="transmembrane region" description="Helical" evidence="1">
    <location>
        <begin position="420"/>
        <end position="440"/>
    </location>
</feature>
<dbReference type="Proteomes" id="UP000198318">
    <property type="component" value="Unassembled WGS sequence"/>
</dbReference>
<protein>
    <submittedName>
        <fullName evidence="2">Uncharacterized protein</fullName>
    </submittedName>
</protein>
<keyword evidence="1" id="KW-0812">Transmembrane</keyword>
<evidence type="ECO:0000256" key="1">
    <source>
        <dbReference type="SAM" id="Phobius"/>
    </source>
</evidence>
<dbReference type="AlphaFoldDB" id="A0A239P089"/>